<reference evidence="1 2" key="1">
    <citation type="submission" date="2018-04" db="EMBL/GenBank/DDBJ databases">
        <title>Halococcoides cellulosivorans gen. nov., sp. nov., an extremely halophilic cellulose-utilizing haloarchaeon from hypersaline lakes.</title>
        <authorList>
            <person name="Sorokin D.Y."/>
            <person name="Toshchakov S.V."/>
            <person name="Samarov N.I."/>
            <person name="Korzhenkov A."/>
            <person name="Kublanov I.V."/>
        </authorList>
    </citation>
    <scope>NUCLEOTIDE SEQUENCE [LARGE SCALE GENOMIC DNA]</scope>
    <source>
        <strain evidence="1 2">HArcel1</strain>
    </source>
</reference>
<protein>
    <submittedName>
        <fullName evidence="1">Uncharacterized protein</fullName>
    </submittedName>
</protein>
<dbReference type="Proteomes" id="UP000244727">
    <property type="component" value="Chromosome"/>
</dbReference>
<accession>A0A2R4WYJ4</accession>
<name>A0A2R4WYJ4_9EURY</name>
<sequence length="115" mass="13180">MVLRDEDGLMELKSRDWLANIEDDQEAAEKISEEIQSDSKLVLVGVEEDEQRIRPLSRSKWDSERNMRIRDNVRGLNGHHDSIQLSSLQMADGDCLLFVYSVRGDQSFDLDMAAP</sequence>
<keyword evidence="2" id="KW-1185">Reference proteome</keyword>
<dbReference type="EMBL" id="CP028858">
    <property type="protein sequence ID" value="AWB26598.1"/>
    <property type="molecule type" value="Genomic_DNA"/>
</dbReference>
<evidence type="ECO:0000313" key="2">
    <source>
        <dbReference type="Proteomes" id="UP000244727"/>
    </source>
</evidence>
<dbReference type="KEGG" id="harc:HARCEL1_02165"/>
<dbReference type="AlphaFoldDB" id="A0A2R4WYJ4"/>
<organism evidence="1 2">
    <name type="scientific">Halococcoides cellulosivorans</name>
    <dbReference type="NCBI Taxonomy" id="1679096"/>
    <lineage>
        <taxon>Archaea</taxon>
        <taxon>Methanobacteriati</taxon>
        <taxon>Methanobacteriota</taxon>
        <taxon>Stenosarchaea group</taxon>
        <taxon>Halobacteria</taxon>
        <taxon>Halobacteriales</taxon>
        <taxon>Haloarculaceae</taxon>
        <taxon>Halococcoides</taxon>
    </lineage>
</organism>
<proteinExistence type="predicted"/>
<evidence type="ECO:0000313" key="1">
    <source>
        <dbReference type="EMBL" id="AWB26598.1"/>
    </source>
</evidence>
<gene>
    <name evidence="1" type="ORF">HARCEL1_02165</name>
</gene>